<protein>
    <submittedName>
        <fullName evidence="2">Uncharacterized protein</fullName>
    </submittedName>
</protein>
<geneLocation type="plasmid" evidence="4">
    <name>cbm2636p</name>
</geneLocation>
<geneLocation type="plasmid" evidence="6">
    <name>cbm2586_p</name>
</geneLocation>
<organism evidence="2 6">
    <name type="scientific">Cupriavidus taiwanensis</name>
    <dbReference type="NCBI Taxonomy" id="164546"/>
    <lineage>
        <taxon>Bacteria</taxon>
        <taxon>Pseudomonadati</taxon>
        <taxon>Pseudomonadota</taxon>
        <taxon>Betaproteobacteria</taxon>
        <taxon>Burkholderiales</taxon>
        <taxon>Burkholderiaceae</taxon>
        <taxon>Cupriavidus</taxon>
    </lineage>
</organism>
<dbReference type="Pfam" id="PF20293">
    <property type="entry name" value="MC6"/>
    <property type="match status" value="1"/>
</dbReference>
<keyword evidence="3" id="KW-0614">Plasmid</keyword>
<dbReference type="EMBL" id="OFSN01000050">
    <property type="protein sequence ID" value="SOY77887.1"/>
    <property type="molecule type" value="Genomic_DNA"/>
</dbReference>
<geneLocation type="plasmid" evidence="5">
    <name>cbm2589_p</name>
</geneLocation>
<dbReference type="Proteomes" id="UP000257016">
    <property type="component" value="Unassembled WGS sequence"/>
</dbReference>
<dbReference type="RefSeq" id="WP_018003931.1">
    <property type="nucleotide sequence ID" value="NZ_CBCRZP010000046.1"/>
</dbReference>
<sequence>MLLPDKHISFAESLLGLGAFVMENVSQPITVDNLWRAFQRQASCYPAFQTFDNMVLALDALFALGLIQMNDAGELHRHRPEAALCA</sequence>
<proteinExistence type="predicted"/>
<evidence type="ECO:0000313" key="3">
    <source>
        <dbReference type="EMBL" id="SPD69119.1"/>
    </source>
</evidence>
<accession>A0A375CNZ6</accession>
<geneLocation type="plasmid" evidence="3">
    <name>CBM2636p</name>
</geneLocation>
<evidence type="ECO:0000313" key="4">
    <source>
        <dbReference type="Proteomes" id="UP000254259"/>
    </source>
</evidence>
<dbReference type="AlphaFoldDB" id="A0A375CNZ6"/>
<dbReference type="Proteomes" id="UP000254259">
    <property type="component" value="Plasmid CBM2636p"/>
</dbReference>
<dbReference type="EMBL" id="OFSP01000062">
    <property type="protein sequence ID" value="SOY76306.1"/>
    <property type="molecule type" value="Genomic_DNA"/>
</dbReference>
<dbReference type="InterPro" id="IPR046897">
    <property type="entry name" value="ABC-3C_MC6"/>
</dbReference>
<reference evidence="4 5" key="1">
    <citation type="submission" date="2018-01" db="EMBL/GenBank/DDBJ databases">
        <authorList>
            <person name="Clerissi C."/>
        </authorList>
    </citation>
    <scope>NUCLEOTIDE SEQUENCE [LARGE SCALE GENOMIC DNA]</scope>
    <source>
        <strain evidence="2">Cupriavidus taiwanensis LMG 19430</strain>
        <strain evidence="1">Cupriavidus taiwanensis STM 3521</strain>
        <strain evidence="3">Cupriavidus taiwanensis SWF 66322</strain>
        <plasmid evidence="6">cbm2586_p</plasmid>
        <plasmid evidence="5">cbm2589_p</plasmid>
        <plasmid evidence="4">cbm2636p</plasmid>
        <plasmid evidence="3">CBM2636p</plasmid>
    </source>
</reference>
<gene>
    <name evidence="2" type="ORF">CBM2586_P30019</name>
    <name evidence="1" type="ORF">CBM2589_P30020</name>
    <name evidence="3" type="ORF">CBM2636_P10030</name>
</gene>
<name>A0A375CNZ6_9BURK</name>
<dbReference type="GeneID" id="29763477"/>
<evidence type="ECO:0000313" key="5">
    <source>
        <dbReference type="Proteomes" id="UP000256297"/>
    </source>
</evidence>
<dbReference type="EMBL" id="LT984815">
    <property type="protein sequence ID" value="SPD69119.1"/>
    <property type="molecule type" value="Genomic_DNA"/>
</dbReference>
<evidence type="ECO:0000313" key="1">
    <source>
        <dbReference type="EMBL" id="SOY76306.1"/>
    </source>
</evidence>
<evidence type="ECO:0000313" key="2">
    <source>
        <dbReference type="EMBL" id="SOY77887.1"/>
    </source>
</evidence>
<evidence type="ECO:0000313" key="6">
    <source>
        <dbReference type="Proteomes" id="UP000257016"/>
    </source>
</evidence>
<dbReference type="Proteomes" id="UP000256297">
    <property type="component" value="Plasmid CBM2589_p"/>
</dbReference>